<organism evidence="3 4">
    <name type="scientific">Puccinia graminis f. sp. tritici (strain CRL 75-36-700-3 / race SCCL)</name>
    <name type="common">Black stem rust fungus</name>
    <dbReference type="NCBI Taxonomy" id="418459"/>
    <lineage>
        <taxon>Eukaryota</taxon>
        <taxon>Fungi</taxon>
        <taxon>Dikarya</taxon>
        <taxon>Basidiomycota</taxon>
        <taxon>Pucciniomycotina</taxon>
        <taxon>Pucciniomycetes</taxon>
        <taxon>Pucciniales</taxon>
        <taxon>Pucciniaceae</taxon>
        <taxon>Puccinia</taxon>
    </lineage>
</organism>
<dbReference type="OrthoDB" id="128686at2759"/>
<evidence type="ECO:0000259" key="2">
    <source>
        <dbReference type="Pfam" id="PF14303"/>
    </source>
</evidence>
<dbReference type="RefSeq" id="XP_003890307.1">
    <property type="nucleotide sequence ID" value="XM_003890258.1"/>
</dbReference>
<feature type="compositionally biased region" description="Basic and acidic residues" evidence="1">
    <location>
        <begin position="170"/>
        <end position="182"/>
    </location>
</feature>
<dbReference type="GeneID" id="13542162"/>
<dbReference type="EMBL" id="DS178270">
    <property type="protein sequence ID" value="EHS64786.1"/>
    <property type="molecule type" value="Genomic_DNA"/>
</dbReference>
<dbReference type="InterPro" id="IPR029466">
    <property type="entry name" value="NAM-associated_C"/>
</dbReference>
<dbReference type="InParanoid" id="H6QQ76"/>
<evidence type="ECO:0000313" key="3">
    <source>
        <dbReference type="EMBL" id="EHS64786.1"/>
    </source>
</evidence>
<evidence type="ECO:0000313" key="4">
    <source>
        <dbReference type="Proteomes" id="UP000008783"/>
    </source>
</evidence>
<dbReference type="HOGENOM" id="CLU_012390_7_2_1"/>
<accession>H6QQ76</accession>
<feature type="compositionally biased region" description="Basic and acidic residues" evidence="1">
    <location>
        <begin position="30"/>
        <end position="44"/>
    </location>
</feature>
<feature type="region of interest" description="Disordered" evidence="1">
    <location>
        <begin position="170"/>
        <end position="227"/>
    </location>
</feature>
<dbReference type="STRING" id="418459.H6QQ76"/>
<feature type="domain" description="No apical meristem-associated C-terminal" evidence="2">
    <location>
        <begin position="150"/>
        <end position="313"/>
    </location>
</feature>
<dbReference type="PANTHER" id="PTHR45125">
    <property type="entry name" value="F21J9.4-RELATED"/>
    <property type="match status" value="1"/>
</dbReference>
<gene>
    <name evidence="3" type="ORF">PGTG_21046</name>
</gene>
<feature type="compositionally biased region" description="Low complexity" evidence="1">
    <location>
        <begin position="189"/>
        <end position="205"/>
    </location>
</feature>
<dbReference type="KEGG" id="pgr:PGTG_21046"/>
<keyword evidence="4" id="KW-1185">Reference proteome</keyword>
<dbReference type="VEuPathDB" id="FungiDB:PGTG_21046"/>
<dbReference type="Proteomes" id="UP000008783">
    <property type="component" value="Unassembled WGS sequence"/>
</dbReference>
<protein>
    <recommendedName>
        <fullName evidence="2">No apical meristem-associated C-terminal domain-containing protein</fullName>
    </recommendedName>
</protein>
<dbReference type="AlphaFoldDB" id="H6QQ76"/>
<dbReference type="PANTHER" id="PTHR45125:SF3">
    <property type="entry name" value="NO-APICAL-MERISTEM-ASSOCIATED CARBOXY-TERMINAL DOMAIN PROTEIN"/>
    <property type="match status" value="1"/>
</dbReference>
<proteinExistence type="predicted"/>
<evidence type="ECO:0000256" key="1">
    <source>
        <dbReference type="SAM" id="MobiDB-lite"/>
    </source>
</evidence>
<name>H6QQ76_PUCGT</name>
<reference evidence="4" key="1">
    <citation type="journal article" date="2011" name="Proc. Natl. Acad. Sci. U.S.A.">
        <title>Obligate biotrophy features unraveled by the genomic analysis of rust fungi.</title>
        <authorList>
            <person name="Duplessis S."/>
            <person name="Cuomo C.A."/>
            <person name="Lin Y.-C."/>
            <person name="Aerts A."/>
            <person name="Tisserant E."/>
            <person name="Veneault-Fourrey C."/>
            <person name="Joly D.L."/>
            <person name="Hacquard S."/>
            <person name="Amselem J."/>
            <person name="Cantarel B.L."/>
            <person name="Chiu R."/>
            <person name="Coutinho P.M."/>
            <person name="Feau N."/>
            <person name="Field M."/>
            <person name="Frey P."/>
            <person name="Gelhaye E."/>
            <person name="Goldberg J."/>
            <person name="Grabherr M.G."/>
            <person name="Kodira C.D."/>
            <person name="Kohler A."/>
            <person name="Kuees U."/>
            <person name="Lindquist E.A."/>
            <person name="Lucas S.M."/>
            <person name="Mago R."/>
            <person name="Mauceli E."/>
            <person name="Morin E."/>
            <person name="Murat C."/>
            <person name="Pangilinan J.L."/>
            <person name="Park R."/>
            <person name="Pearson M."/>
            <person name="Quesneville H."/>
            <person name="Rouhier N."/>
            <person name="Sakthikumar S."/>
            <person name="Salamov A.A."/>
            <person name="Schmutz J."/>
            <person name="Selles B."/>
            <person name="Shapiro H."/>
            <person name="Tanguay P."/>
            <person name="Tuskan G.A."/>
            <person name="Henrissat B."/>
            <person name="Van de Peer Y."/>
            <person name="Rouze P."/>
            <person name="Ellis J.G."/>
            <person name="Dodds P.N."/>
            <person name="Schein J.E."/>
            <person name="Zhong S."/>
            <person name="Hamelin R.C."/>
            <person name="Grigoriev I.V."/>
            <person name="Szabo L.J."/>
            <person name="Martin F."/>
        </authorList>
    </citation>
    <scope>NUCLEOTIDE SEQUENCE [LARGE SCALE GENOMIC DNA]</scope>
    <source>
        <strain evidence="4">CRL 75-36-700-3 / race SCCL</strain>
    </source>
</reference>
<feature type="region of interest" description="Disordered" evidence="1">
    <location>
        <begin position="1"/>
        <end position="51"/>
    </location>
</feature>
<dbReference type="Pfam" id="PF14303">
    <property type="entry name" value="NAM-associated"/>
    <property type="match status" value="1"/>
</dbReference>
<sequence length="326" mass="36943">MVQKQNRTNDPPKNDDGIVDQNNDIDADPPDSRQESQTQDETKKAPNYTEPEDYELCRAWVQVSEDPAVGTNQDGNTFWQRIRTVYHEAVPHPIRPLTSLKKRWSNHLQPSINKFRGMVHQVKEFSQSGASVEDQLNRALRLYSSDQQTHFKHLRCYNLLVKSPKWSNYCRDRDHEKKTDAAKKKRARSPSSEAPPATVSTPAPSDLVDPVSDFEGTSTEPSTLDRPIGKKRAKTLNQIAAKDTAWKEGVASAHNKIASESKRFNDIISNDSESLKIIADNQTTSSQLSIMNQDLSGLDDQQQEFFQLKRAVILKRLREQADSSSN</sequence>